<dbReference type="AlphaFoldDB" id="A8AAR0"/>
<dbReference type="KEGG" id="iho:Igni_0830"/>
<dbReference type="RefSeq" id="WP_012122976.1">
    <property type="nucleotide sequence ID" value="NC_009776.1"/>
</dbReference>
<keyword evidence="2" id="KW-1185">Reference proteome</keyword>
<gene>
    <name evidence="1" type="ordered locus">Igni_0830</name>
</gene>
<accession>A8AAR0</accession>
<protein>
    <submittedName>
        <fullName evidence="1">Uncharacterized protein</fullName>
    </submittedName>
</protein>
<dbReference type="EMBL" id="CP000816">
    <property type="protein sequence ID" value="ABU82012.1"/>
    <property type="molecule type" value="Genomic_DNA"/>
</dbReference>
<name>A8AAR0_IGNH4</name>
<evidence type="ECO:0000313" key="2">
    <source>
        <dbReference type="Proteomes" id="UP000000262"/>
    </source>
</evidence>
<dbReference type="Proteomes" id="UP000000262">
    <property type="component" value="Chromosome"/>
</dbReference>
<dbReference type="STRING" id="453591.Igni_0830"/>
<dbReference type="GeneID" id="5562457"/>
<reference evidence="1 2" key="1">
    <citation type="journal article" date="2008" name="Genome Biol.">
        <title>A genomic analysis of the archaeal system Ignicoccus hospitalis-Nanoarchaeum equitans.</title>
        <authorList>
            <person name="Podar M."/>
            <person name="Anderson I."/>
            <person name="Makarova K.S."/>
            <person name="Elkins J.G."/>
            <person name="Ivanova N."/>
            <person name="Wall M.A."/>
            <person name="Lykidis A."/>
            <person name="Mavromatis K."/>
            <person name="Sun H."/>
            <person name="Hudson M.E."/>
            <person name="Chen W."/>
            <person name="Deciu C."/>
            <person name="Hutchison D."/>
            <person name="Eads J.R."/>
            <person name="Anderson A."/>
            <person name="Fernandes F."/>
            <person name="Szeto E."/>
            <person name="Lapidus A."/>
            <person name="Kyrpides N.C."/>
            <person name="Saier M.H.Jr."/>
            <person name="Richardson P.M."/>
            <person name="Rachel R."/>
            <person name="Huber H."/>
            <person name="Eisen J.A."/>
            <person name="Koonin E.V."/>
            <person name="Keller M."/>
            <person name="Stetter K.O."/>
        </authorList>
    </citation>
    <scope>NUCLEOTIDE SEQUENCE [LARGE SCALE GENOMIC DNA]</scope>
    <source>
        <strain evidence="2">KIN4/I / DSM 18386 / JCM 14125</strain>
    </source>
</reference>
<organism evidence="1 2">
    <name type="scientific">Ignicoccus hospitalis (strain KIN4/I / DSM 18386 / JCM 14125)</name>
    <dbReference type="NCBI Taxonomy" id="453591"/>
    <lineage>
        <taxon>Archaea</taxon>
        <taxon>Thermoproteota</taxon>
        <taxon>Thermoprotei</taxon>
        <taxon>Desulfurococcales</taxon>
        <taxon>Desulfurococcaceae</taxon>
        <taxon>Ignicoccus</taxon>
    </lineage>
</organism>
<evidence type="ECO:0000313" key="1">
    <source>
        <dbReference type="EMBL" id="ABU82012.1"/>
    </source>
</evidence>
<dbReference type="HOGENOM" id="CLU_1727226_0_0_2"/>
<proteinExistence type="predicted"/>
<sequence length="151" mass="16561">METLGPVRKASVSTLLFSLGFPEEEYLREAESDLLRMIAKAGAKPLELPVEATFDQLVAAVGEAPLEEALQRAEALLEVLNMPDGHLKETLMDLLSVDVIDMIAMIADQFGADPQDVYWAFAEIGNKESRARAAVSTFANLILESIRRELA</sequence>